<dbReference type="OrthoDB" id="9804921at2"/>
<dbReference type="InterPro" id="IPR019987">
    <property type="entry name" value="GTP-bd_ribosome_bio_YsxC"/>
</dbReference>
<comment type="cofactor">
    <cofactor evidence="1">
        <name>Mg(2+)</name>
        <dbReference type="ChEBI" id="CHEBI:18420"/>
    </cofactor>
</comment>
<name>A0A1N7ME49_9PROT</name>
<dbReference type="SUPFAM" id="SSF52540">
    <property type="entry name" value="P-loop containing nucleoside triphosphate hydrolases"/>
    <property type="match status" value="1"/>
</dbReference>
<reference evidence="12 13" key="1">
    <citation type="submission" date="2017-01" db="EMBL/GenBank/DDBJ databases">
        <authorList>
            <person name="Mah S.A."/>
            <person name="Swanson W.J."/>
            <person name="Moy G.W."/>
            <person name="Vacquier V.D."/>
        </authorList>
    </citation>
    <scope>NUCLEOTIDE SEQUENCE [LARGE SCALE GENOMIC DNA]</scope>
    <source>
        <strain evidence="12 13">DSM 11589</strain>
    </source>
</reference>
<dbReference type="GO" id="GO:0000917">
    <property type="term" value="P:division septum assembly"/>
    <property type="evidence" value="ECO:0007669"/>
    <property type="project" value="UniProtKB-KW"/>
</dbReference>
<protein>
    <recommendedName>
        <fullName evidence="10">Probable GTP-binding protein EngB</fullName>
    </recommendedName>
</protein>
<evidence type="ECO:0000256" key="7">
    <source>
        <dbReference type="ARBA" id="ARBA00023134"/>
    </source>
</evidence>
<evidence type="ECO:0000256" key="3">
    <source>
        <dbReference type="ARBA" id="ARBA00022618"/>
    </source>
</evidence>
<proteinExistence type="inferred from homology"/>
<evidence type="ECO:0000256" key="5">
    <source>
        <dbReference type="ARBA" id="ARBA00022741"/>
    </source>
</evidence>
<gene>
    <name evidence="10" type="primary">engB</name>
    <name evidence="12" type="ORF">SAMN05421779_10465</name>
</gene>
<feature type="domain" description="EngB-type G" evidence="11">
    <location>
        <begin position="39"/>
        <end position="214"/>
    </location>
</feature>
<evidence type="ECO:0000256" key="6">
    <source>
        <dbReference type="ARBA" id="ARBA00022842"/>
    </source>
</evidence>
<organism evidence="12 13">
    <name type="scientific">Insolitispirillum peregrinum</name>
    <dbReference type="NCBI Taxonomy" id="80876"/>
    <lineage>
        <taxon>Bacteria</taxon>
        <taxon>Pseudomonadati</taxon>
        <taxon>Pseudomonadota</taxon>
        <taxon>Alphaproteobacteria</taxon>
        <taxon>Rhodospirillales</taxon>
        <taxon>Novispirillaceae</taxon>
        <taxon>Insolitispirillum</taxon>
    </lineage>
</organism>
<dbReference type="NCBIfam" id="TIGR03598">
    <property type="entry name" value="GTPase_YsxC"/>
    <property type="match status" value="1"/>
</dbReference>
<accession>A0A1N7ME49</accession>
<dbReference type="InterPro" id="IPR027417">
    <property type="entry name" value="P-loop_NTPase"/>
</dbReference>
<evidence type="ECO:0000259" key="11">
    <source>
        <dbReference type="PROSITE" id="PS51706"/>
    </source>
</evidence>
<dbReference type="InterPro" id="IPR006073">
    <property type="entry name" value="GTP-bd"/>
</dbReference>
<comment type="function">
    <text evidence="10">Necessary for normal cell division and for the maintenance of normal septation.</text>
</comment>
<evidence type="ECO:0000313" key="13">
    <source>
        <dbReference type="Proteomes" id="UP000185678"/>
    </source>
</evidence>
<sequence length="216" mass="23729">MRDGQRHDDEELEAGRLLFSRPCTFMLGAAKLEQLPDSAVPEVCFAGRSNVGKSSLINALTGTQGLARTSNTPGRTQELNFFMLADRLLICDMPGYGYAEAPKERVKRWTSLVKSYLRGRPNLRRVMLLIDSRHGIKDNDHDIMTMLDEAAVNFQVVLTKIDKLKAAEVDAVLARTASDLVKHVASHPEILLTSSEKGKGMAEVRAAMAALALPPV</sequence>
<keyword evidence="8 10" id="KW-0717">Septation</keyword>
<comment type="similarity">
    <text evidence="2 10">Belongs to the TRAFAC class TrmE-Era-EngA-EngB-Septin-like GTPase superfamily. EngB GTPase family.</text>
</comment>
<dbReference type="Pfam" id="PF01926">
    <property type="entry name" value="MMR_HSR1"/>
    <property type="match status" value="1"/>
</dbReference>
<evidence type="ECO:0000256" key="8">
    <source>
        <dbReference type="ARBA" id="ARBA00023210"/>
    </source>
</evidence>
<keyword evidence="4" id="KW-0479">Metal-binding</keyword>
<keyword evidence="9 10" id="KW-0131">Cell cycle</keyword>
<dbReference type="PROSITE" id="PS51706">
    <property type="entry name" value="G_ENGB"/>
    <property type="match status" value="1"/>
</dbReference>
<keyword evidence="6" id="KW-0460">Magnesium</keyword>
<evidence type="ECO:0000256" key="10">
    <source>
        <dbReference type="HAMAP-Rule" id="MF_00321"/>
    </source>
</evidence>
<dbReference type="Gene3D" id="3.40.50.300">
    <property type="entry name" value="P-loop containing nucleotide triphosphate hydrolases"/>
    <property type="match status" value="1"/>
</dbReference>
<evidence type="ECO:0000256" key="9">
    <source>
        <dbReference type="ARBA" id="ARBA00023306"/>
    </source>
</evidence>
<dbReference type="GO" id="GO:0046872">
    <property type="term" value="F:metal ion binding"/>
    <property type="evidence" value="ECO:0007669"/>
    <property type="project" value="UniProtKB-KW"/>
</dbReference>
<dbReference type="GO" id="GO:0005525">
    <property type="term" value="F:GTP binding"/>
    <property type="evidence" value="ECO:0007669"/>
    <property type="project" value="UniProtKB-UniRule"/>
</dbReference>
<keyword evidence="5 10" id="KW-0547">Nucleotide-binding</keyword>
<dbReference type="Proteomes" id="UP000185678">
    <property type="component" value="Unassembled WGS sequence"/>
</dbReference>
<dbReference type="AlphaFoldDB" id="A0A1N7ME49"/>
<dbReference type="HAMAP" id="MF_00321">
    <property type="entry name" value="GTPase_EngB"/>
    <property type="match status" value="1"/>
</dbReference>
<evidence type="ECO:0000256" key="4">
    <source>
        <dbReference type="ARBA" id="ARBA00022723"/>
    </source>
</evidence>
<keyword evidence="13" id="KW-1185">Reference proteome</keyword>
<evidence type="ECO:0000256" key="2">
    <source>
        <dbReference type="ARBA" id="ARBA00009638"/>
    </source>
</evidence>
<dbReference type="GO" id="GO:0005829">
    <property type="term" value="C:cytosol"/>
    <property type="evidence" value="ECO:0007669"/>
    <property type="project" value="TreeGrafter"/>
</dbReference>
<evidence type="ECO:0000313" key="12">
    <source>
        <dbReference type="EMBL" id="SIS84354.1"/>
    </source>
</evidence>
<dbReference type="CDD" id="cd01876">
    <property type="entry name" value="YihA_EngB"/>
    <property type="match status" value="1"/>
</dbReference>
<dbReference type="STRING" id="80876.SAMN05421779_10465"/>
<dbReference type="InterPro" id="IPR030393">
    <property type="entry name" value="G_ENGB_dom"/>
</dbReference>
<keyword evidence="7 10" id="KW-0342">GTP-binding</keyword>
<dbReference type="PANTHER" id="PTHR11649:SF13">
    <property type="entry name" value="ENGB-TYPE G DOMAIN-CONTAINING PROTEIN"/>
    <property type="match status" value="1"/>
</dbReference>
<dbReference type="PANTHER" id="PTHR11649">
    <property type="entry name" value="MSS1/TRME-RELATED GTP-BINDING PROTEIN"/>
    <property type="match status" value="1"/>
</dbReference>
<keyword evidence="3 10" id="KW-0132">Cell division</keyword>
<evidence type="ECO:0000256" key="1">
    <source>
        <dbReference type="ARBA" id="ARBA00001946"/>
    </source>
</evidence>
<dbReference type="EMBL" id="FTOA01000004">
    <property type="protein sequence ID" value="SIS84354.1"/>
    <property type="molecule type" value="Genomic_DNA"/>
</dbReference>